<dbReference type="SUPFAM" id="SSF81995">
    <property type="entry name" value="beta-sandwich domain of Sec23/24"/>
    <property type="match status" value="1"/>
</dbReference>
<dbReference type="Pfam" id="PF04155">
    <property type="entry name" value="Ground-like"/>
    <property type="match status" value="1"/>
</dbReference>
<name>A0A0N4X6Q8_HAEPC</name>
<evidence type="ECO:0000256" key="2">
    <source>
        <dbReference type="SAM" id="SignalP"/>
    </source>
</evidence>
<reference evidence="4 5" key="2">
    <citation type="submission" date="2018-11" db="EMBL/GenBank/DDBJ databases">
        <authorList>
            <consortium name="Pathogen Informatics"/>
        </authorList>
    </citation>
    <scope>NUCLEOTIDE SEQUENCE [LARGE SCALE GENOMIC DNA]</scope>
    <source>
        <strain evidence="4 5">MHpl1</strain>
    </source>
</reference>
<keyword evidence="5" id="KW-1185">Reference proteome</keyword>
<dbReference type="OrthoDB" id="5869497at2759"/>
<dbReference type="STRING" id="6290.A0A0N4X6Q8"/>
<sequence>MLLRLELLLSLVSLSSAFLWELLGGIGGGLGGGGGYAPPPPPMYPPPPPPCQAPPPYYPPPQPMPPPPPPKYYPPPPQYSAPQPMPYAEPPPPPPPQYAAPQPVSYAESPPPYLTAGSYKKRHRTKRSAELIGTSSDIQCNSKELEKVMKKVMTEDETESRTNLNDALRGRGTPMAVFCTSSPFTFTLSQVTEFCVVEDVRVTCYVFSF</sequence>
<dbReference type="EMBL" id="UZAF01021800">
    <property type="protein sequence ID" value="VDO81052.1"/>
    <property type="molecule type" value="Genomic_DNA"/>
</dbReference>
<dbReference type="InterPro" id="IPR007284">
    <property type="entry name" value="Ground-like_dom"/>
</dbReference>
<dbReference type="Proteomes" id="UP000268014">
    <property type="component" value="Unassembled WGS sequence"/>
</dbReference>
<evidence type="ECO:0000313" key="4">
    <source>
        <dbReference type="EMBL" id="VDO81052.1"/>
    </source>
</evidence>
<evidence type="ECO:0000256" key="1">
    <source>
        <dbReference type="SAM" id="MobiDB-lite"/>
    </source>
</evidence>
<feature type="signal peptide" evidence="2">
    <location>
        <begin position="1"/>
        <end position="17"/>
    </location>
</feature>
<evidence type="ECO:0000313" key="6">
    <source>
        <dbReference type="WBParaSite" id="HPLM_0002005001-mRNA-1"/>
    </source>
</evidence>
<dbReference type="OMA" id="SKQHFDY"/>
<evidence type="ECO:0000259" key="3">
    <source>
        <dbReference type="Pfam" id="PF04155"/>
    </source>
</evidence>
<proteinExistence type="predicted"/>
<gene>
    <name evidence="4" type="ORF">HPLM_LOCUS20042</name>
</gene>
<organism evidence="6">
    <name type="scientific">Haemonchus placei</name>
    <name type="common">Barber's pole worm</name>
    <dbReference type="NCBI Taxonomy" id="6290"/>
    <lineage>
        <taxon>Eukaryota</taxon>
        <taxon>Metazoa</taxon>
        <taxon>Ecdysozoa</taxon>
        <taxon>Nematoda</taxon>
        <taxon>Chromadorea</taxon>
        <taxon>Rhabditida</taxon>
        <taxon>Rhabditina</taxon>
        <taxon>Rhabditomorpha</taxon>
        <taxon>Strongyloidea</taxon>
        <taxon>Trichostrongylidae</taxon>
        <taxon>Haemonchus</taxon>
    </lineage>
</organism>
<evidence type="ECO:0000313" key="5">
    <source>
        <dbReference type="Proteomes" id="UP000268014"/>
    </source>
</evidence>
<reference evidence="6" key="1">
    <citation type="submission" date="2017-02" db="UniProtKB">
        <authorList>
            <consortium name="WormBaseParasite"/>
        </authorList>
    </citation>
    <scope>IDENTIFICATION</scope>
</reference>
<dbReference type="WBParaSite" id="HPLM_0002005001-mRNA-1">
    <property type="protein sequence ID" value="HPLM_0002005001-mRNA-1"/>
    <property type="gene ID" value="HPLM_0002005001"/>
</dbReference>
<protein>
    <submittedName>
        <fullName evidence="6">Ground-like domain-containing protein</fullName>
    </submittedName>
</protein>
<feature type="domain" description="Ground-like" evidence="3">
    <location>
        <begin position="139"/>
        <end position="207"/>
    </location>
</feature>
<feature type="compositionally biased region" description="Pro residues" evidence="1">
    <location>
        <begin position="37"/>
        <end position="98"/>
    </location>
</feature>
<feature type="chain" id="PRO_5043124378" evidence="2">
    <location>
        <begin position="18"/>
        <end position="209"/>
    </location>
</feature>
<dbReference type="AlphaFoldDB" id="A0A0N4X6Q8"/>
<keyword evidence="2" id="KW-0732">Signal</keyword>
<dbReference type="PRINTS" id="PR01217">
    <property type="entry name" value="PRICHEXTENSN"/>
</dbReference>
<accession>A0A0N4X6Q8</accession>
<feature type="region of interest" description="Disordered" evidence="1">
    <location>
        <begin position="34"/>
        <end position="127"/>
    </location>
</feature>